<dbReference type="Proteomes" id="UP001558613">
    <property type="component" value="Unassembled WGS sequence"/>
</dbReference>
<comment type="caution">
    <text evidence="1">The sequence shown here is derived from an EMBL/GenBank/DDBJ whole genome shotgun (WGS) entry which is preliminary data.</text>
</comment>
<name>A0ABR3N370_9TELE</name>
<organism evidence="1 2">
    <name type="scientific">Cirrhinus molitorella</name>
    <name type="common">mud carp</name>
    <dbReference type="NCBI Taxonomy" id="172907"/>
    <lineage>
        <taxon>Eukaryota</taxon>
        <taxon>Metazoa</taxon>
        <taxon>Chordata</taxon>
        <taxon>Craniata</taxon>
        <taxon>Vertebrata</taxon>
        <taxon>Euteleostomi</taxon>
        <taxon>Actinopterygii</taxon>
        <taxon>Neopterygii</taxon>
        <taxon>Teleostei</taxon>
        <taxon>Ostariophysi</taxon>
        <taxon>Cypriniformes</taxon>
        <taxon>Cyprinidae</taxon>
        <taxon>Labeoninae</taxon>
        <taxon>Labeonini</taxon>
        <taxon>Cirrhinus</taxon>
    </lineage>
</organism>
<evidence type="ECO:0000313" key="1">
    <source>
        <dbReference type="EMBL" id="KAL1271329.1"/>
    </source>
</evidence>
<gene>
    <name evidence="1" type="ORF">QQF64_030345</name>
</gene>
<accession>A0ABR3N370</accession>
<reference evidence="1 2" key="1">
    <citation type="submission" date="2023-09" db="EMBL/GenBank/DDBJ databases">
        <authorList>
            <person name="Wang M."/>
        </authorList>
    </citation>
    <scope>NUCLEOTIDE SEQUENCE [LARGE SCALE GENOMIC DNA]</scope>
    <source>
        <strain evidence="1">GT-2023</strain>
        <tissue evidence="1">Liver</tissue>
    </source>
</reference>
<evidence type="ECO:0000313" key="2">
    <source>
        <dbReference type="Proteomes" id="UP001558613"/>
    </source>
</evidence>
<protein>
    <submittedName>
        <fullName evidence="1">Uncharacterized protein</fullName>
    </submittedName>
</protein>
<dbReference type="EMBL" id="JAYMGO010000007">
    <property type="protein sequence ID" value="KAL1271329.1"/>
    <property type="molecule type" value="Genomic_DNA"/>
</dbReference>
<keyword evidence="2" id="KW-1185">Reference proteome</keyword>
<proteinExistence type="predicted"/>
<sequence>MSSMGWQRRVSGFCQSLAQQDGCFATMLGILSVSFDQCNPLISGGDRESERRVSGCENACAGSGDDLVSGLVCFQQLASFYFQIIHKTP</sequence>